<dbReference type="InterPro" id="IPR056789">
    <property type="entry name" value="LRR_R13L1-DRL21"/>
</dbReference>
<dbReference type="AlphaFoldDB" id="A0A067L7L9"/>
<reference evidence="4 5" key="1">
    <citation type="journal article" date="2014" name="PLoS ONE">
        <title>Global Analysis of Gene Expression Profiles in Physic Nut (Jatropha curcas L.) Seedlings Exposed to Salt Stress.</title>
        <authorList>
            <person name="Zhang L."/>
            <person name="Zhang C."/>
            <person name="Wu P."/>
            <person name="Chen Y."/>
            <person name="Li M."/>
            <person name="Jiang H."/>
            <person name="Wu G."/>
        </authorList>
    </citation>
    <scope>NUCLEOTIDE SEQUENCE [LARGE SCALE GENOMIC DNA]</scope>
    <source>
        <strain evidence="5">cv. GZQX0401</strain>
        <tissue evidence="4">Young leaves</tissue>
    </source>
</reference>
<dbReference type="Gene3D" id="3.80.10.10">
    <property type="entry name" value="Ribonuclease Inhibitor"/>
    <property type="match status" value="3"/>
</dbReference>
<feature type="domain" description="R13L1/DRL21-like LRR repeat region" evidence="3">
    <location>
        <begin position="224"/>
        <end position="346"/>
    </location>
</feature>
<dbReference type="PANTHER" id="PTHR47186:SF18">
    <property type="entry name" value="RX N-TERMINAL DOMAIN-CONTAINING PROTEIN"/>
    <property type="match status" value="1"/>
</dbReference>
<evidence type="ECO:0008006" key="6">
    <source>
        <dbReference type="Google" id="ProtNLM"/>
    </source>
</evidence>
<organism evidence="4 5">
    <name type="scientific">Jatropha curcas</name>
    <name type="common">Barbados nut</name>
    <dbReference type="NCBI Taxonomy" id="180498"/>
    <lineage>
        <taxon>Eukaryota</taxon>
        <taxon>Viridiplantae</taxon>
        <taxon>Streptophyta</taxon>
        <taxon>Embryophyta</taxon>
        <taxon>Tracheophyta</taxon>
        <taxon>Spermatophyta</taxon>
        <taxon>Magnoliopsida</taxon>
        <taxon>eudicotyledons</taxon>
        <taxon>Gunneridae</taxon>
        <taxon>Pentapetalae</taxon>
        <taxon>rosids</taxon>
        <taxon>fabids</taxon>
        <taxon>Malpighiales</taxon>
        <taxon>Euphorbiaceae</taxon>
        <taxon>Crotonoideae</taxon>
        <taxon>Jatropheae</taxon>
        <taxon>Jatropha</taxon>
    </lineage>
</organism>
<dbReference type="InterPro" id="IPR032675">
    <property type="entry name" value="LRR_dom_sf"/>
</dbReference>
<evidence type="ECO:0000256" key="1">
    <source>
        <dbReference type="ARBA" id="ARBA00022737"/>
    </source>
</evidence>
<dbReference type="OrthoDB" id="839172at2759"/>
<gene>
    <name evidence="4" type="ORF">JCGZ_24504</name>
</gene>
<evidence type="ECO:0000259" key="3">
    <source>
        <dbReference type="Pfam" id="PF25019"/>
    </source>
</evidence>
<keyword evidence="1" id="KW-0677">Repeat</keyword>
<dbReference type="Proteomes" id="UP000027138">
    <property type="component" value="Unassembled WGS sequence"/>
</dbReference>
<proteinExistence type="predicted"/>
<dbReference type="SUPFAM" id="SSF52058">
    <property type="entry name" value="L domain-like"/>
    <property type="match status" value="2"/>
</dbReference>
<accession>A0A067L7L9</accession>
<evidence type="ECO:0000259" key="2">
    <source>
        <dbReference type="Pfam" id="PF23559"/>
    </source>
</evidence>
<sequence length="834" mass="94404">MGAMYFNDLVSRSFFHQSNSGFAMHDLINDLARYVSGEFCFRLEDGGSFKITRKARHLCFAAIKHEANKRYESICEANFLRTFLPKGFMQRVYRSEDRVDNKGIYKLLPNLKNLRALALFHQDDAIELLDSIGSFKHLRYLDLHGAPAQRLPECVSSMYNLQTLNLQGCFDLIELPTNMSQLVNLYHLDVTGTKLQEMPSQMDKLTKLHTLTDFILGKSDGSRIKELKGLQHLGKLGIQNLQYVKDAQDASGANLKDKKHLKMLRLTWDGIADNSQQEKQILESLQPHTNVQNLAVSGYMGTRFPNWVGDSSFSNMISLSLHGCKYCFSLPPLGQLISLKELWIAGFDGIVVVGHEFYSCMKKPFCSLETLSFCNMPQWHEWISSEDGAFPLLKKLYILDCPNLTKGLPSHLPSLIELDIYGCDQLVVSLPRSPNVFVTLKDSARDMLLEKSNLTIHNFPSLDSVQGVLEQMGFVSTSLEEICITACYLLKCFPLELFPKLNSLLILDCPNLESLCASEAAYRVLKYFSSLAIYTCSNLVSFPKGGLDAPNLTCLTLFNCLKLNSLPEFMQSLLPSLMELSIFGCPEVESFPEGGLPSKLQSLFIGRCKKLIDGRWQWDLQKLPSLSVFSISFYNNMESFPEETLLPLSLTHLTISSLENLKSLNYKELQHLTSLTELDIHSCPKLQSMPEKGLPSRLELIRIDGCHQLFTGSKLWNLQMLQYLTHFSICDCENVESFPEETLLPSTITSLEIQFLENLKSLNYKGLQHLTFLAELKIYDCPNLHSLPAEGLPSSLFILCIGRCPLLIQRCQQEKGEDWHKISHVPEIQIDPTC</sequence>
<dbReference type="EMBL" id="KK914327">
    <property type="protein sequence ID" value="KDP40505.1"/>
    <property type="molecule type" value="Genomic_DNA"/>
</dbReference>
<dbReference type="Pfam" id="PF25019">
    <property type="entry name" value="LRR_R13L1-DRL21"/>
    <property type="match status" value="1"/>
</dbReference>
<name>A0A067L7L9_JATCU</name>
<dbReference type="Pfam" id="PF23559">
    <property type="entry name" value="WHD_DRP"/>
    <property type="match status" value="1"/>
</dbReference>
<feature type="domain" description="Disease resistance protein winged helix" evidence="2">
    <location>
        <begin position="1"/>
        <end position="32"/>
    </location>
</feature>
<evidence type="ECO:0000313" key="4">
    <source>
        <dbReference type="EMBL" id="KDP40505.1"/>
    </source>
</evidence>
<dbReference type="InterPro" id="IPR058922">
    <property type="entry name" value="WHD_DRP"/>
</dbReference>
<dbReference type="PANTHER" id="PTHR47186">
    <property type="entry name" value="LEUCINE-RICH REPEAT-CONTAINING PROTEIN 57"/>
    <property type="match status" value="1"/>
</dbReference>
<keyword evidence="5" id="KW-1185">Reference proteome</keyword>
<protein>
    <recommendedName>
        <fullName evidence="6">NB-ARC domain-containing protein</fullName>
    </recommendedName>
</protein>
<evidence type="ECO:0000313" key="5">
    <source>
        <dbReference type="Proteomes" id="UP000027138"/>
    </source>
</evidence>